<reference evidence="3 4" key="1">
    <citation type="submission" date="2020-05" db="EMBL/GenBank/DDBJ databases">
        <title>Whole genome shotgun sequence of Streptomyces microflavus NBRC 13062.</title>
        <authorList>
            <person name="Komaki H."/>
            <person name="Tamura T."/>
        </authorList>
    </citation>
    <scope>NUCLEOTIDE SEQUENCE [LARGE SCALE GENOMIC DNA]</scope>
    <source>
        <strain evidence="3 4">NBRC 13062</strain>
    </source>
</reference>
<feature type="chain" id="PRO_5039666123" evidence="2">
    <location>
        <begin position="22"/>
        <end position="79"/>
    </location>
</feature>
<feature type="region of interest" description="Disordered" evidence="1">
    <location>
        <begin position="32"/>
        <end position="79"/>
    </location>
</feature>
<feature type="signal peptide" evidence="2">
    <location>
        <begin position="1"/>
        <end position="21"/>
    </location>
</feature>
<feature type="compositionally biased region" description="Low complexity" evidence="1">
    <location>
        <begin position="61"/>
        <end position="79"/>
    </location>
</feature>
<accession>A0A7J0CG45</accession>
<evidence type="ECO:0000313" key="4">
    <source>
        <dbReference type="Proteomes" id="UP000498740"/>
    </source>
</evidence>
<proteinExistence type="predicted"/>
<evidence type="ECO:0000256" key="2">
    <source>
        <dbReference type="SAM" id="SignalP"/>
    </source>
</evidence>
<dbReference type="Proteomes" id="UP000498740">
    <property type="component" value="Unassembled WGS sequence"/>
</dbReference>
<dbReference type="AlphaFoldDB" id="A0A7J0CG45"/>
<evidence type="ECO:0000313" key="3">
    <source>
        <dbReference type="EMBL" id="GFN01470.1"/>
    </source>
</evidence>
<comment type="caution">
    <text evidence="3">The sequence shown here is derived from an EMBL/GenBank/DDBJ whole genome shotgun (WGS) entry which is preliminary data.</text>
</comment>
<name>A0A7J0CG45_STRMI</name>
<organism evidence="3 4">
    <name type="scientific">Streptomyces microflavus</name>
    <name type="common">Streptomyces lipmanii</name>
    <dbReference type="NCBI Taxonomy" id="1919"/>
    <lineage>
        <taxon>Bacteria</taxon>
        <taxon>Bacillati</taxon>
        <taxon>Actinomycetota</taxon>
        <taxon>Actinomycetes</taxon>
        <taxon>Kitasatosporales</taxon>
        <taxon>Streptomycetaceae</taxon>
        <taxon>Streptomyces</taxon>
    </lineage>
</organism>
<keyword evidence="2" id="KW-0732">Signal</keyword>
<evidence type="ECO:0000256" key="1">
    <source>
        <dbReference type="SAM" id="MobiDB-lite"/>
    </source>
</evidence>
<sequence>MAKTAATAAAKAAILSPVFMAVPQRTTVVSDNANIPPRGIHVTPEDRPVPYGTAAQPEITSPSRSRSSAVSGMRSPVRT</sequence>
<gene>
    <name evidence="3" type="ORF">Smic_00260</name>
</gene>
<dbReference type="EMBL" id="BLWD01000001">
    <property type="protein sequence ID" value="GFN01470.1"/>
    <property type="molecule type" value="Genomic_DNA"/>
</dbReference>
<protein>
    <submittedName>
        <fullName evidence="3">Uncharacterized protein</fullName>
    </submittedName>
</protein>